<dbReference type="HOGENOM" id="CLU_072573_8_2_4"/>
<reference evidence="3 4" key="3">
    <citation type="journal article" date="2008" name="FEMS Microbiol. Ecol.">
        <title>Identification and characterization of genes underlying chitinolysis in Collimonas fungivorans Ter331.</title>
        <authorList>
            <person name="Fritsche K."/>
            <person name="de Boer W."/>
            <person name="Gerards S."/>
            <person name="van den Berg M."/>
            <person name="van Veen J.A."/>
            <person name="Leveau J.H."/>
        </authorList>
    </citation>
    <scope>NUCLEOTIDE SEQUENCE [LARGE SCALE GENOMIC DNA]</scope>
    <source>
        <strain evidence="3 4">Ter331</strain>
    </source>
</reference>
<reference evidence="3 4" key="4">
    <citation type="journal article" date="2010" name="Environ. Microbiol.">
        <title>The bacterial genus Collimonas: mycophagy, weathering and other adaptive solutions to life in oligotrophic soil environments.</title>
        <authorList>
            <person name="Leveau J.H."/>
            <person name="Uroz S."/>
            <person name="de Boer W."/>
        </authorList>
    </citation>
    <scope>NUCLEOTIDE SEQUENCE [LARGE SCALE GENOMIC DNA]</scope>
    <source>
        <strain evidence="3 4">Ter331</strain>
    </source>
</reference>
<dbReference type="Pfam" id="PF01569">
    <property type="entry name" value="PAP2"/>
    <property type="match status" value="1"/>
</dbReference>
<dbReference type="Gene3D" id="1.20.144.10">
    <property type="entry name" value="Phosphatidic acid phosphatase type 2/haloperoxidase"/>
    <property type="match status" value="1"/>
</dbReference>
<sequence>MPKASMEKLNHSLFLLINAGAHPSPFLLNAAMLCAEWLIFLIPAGLLAGWLRGSEQTRKLMLEAAVCGIVALSASMLIGALWPHPRPFMIGLGTNFLEHAADSSFPSDHLTLQWSTAFSFLLHRRLRKFGLAFSLLGLPMAWARIYLGVHFPLDMLGAALVAALSAGLCFGCAKWLIGPLFPALSFIHKRLFAPWIRRGWILK</sequence>
<keyword evidence="1" id="KW-1133">Transmembrane helix</keyword>
<dbReference type="GO" id="GO:0050380">
    <property type="term" value="F:undecaprenyl-diphosphatase activity"/>
    <property type="evidence" value="ECO:0007669"/>
    <property type="project" value="InterPro"/>
</dbReference>
<feature type="domain" description="Phosphatidic acid phosphatase type 2/haloperoxidase" evidence="2">
    <location>
        <begin position="60"/>
        <end position="170"/>
    </location>
</feature>
<dbReference type="AlphaFoldDB" id="G0AJ93"/>
<feature type="transmembrane region" description="Helical" evidence="1">
    <location>
        <begin position="155"/>
        <end position="177"/>
    </location>
</feature>
<feature type="transmembrane region" description="Helical" evidence="1">
    <location>
        <begin position="129"/>
        <end position="149"/>
    </location>
</feature>
<reference evidence="3 4" key="5">
    <citation type="journal article" date="2011" name="ISME J.">
        <title>Dual transcriptional profiling of a bacterial/fungal confrontation: Collimonas fungivorans versus Aspergillus niger.</title>
        <authorList>
            <person name="Mela F."/>
            <person name="Fritsche K."/>
            <person name="de Boer W."/>
            <person name="van Veen J.A."/>
            <person name="de Graaff L.H."/>
            <person name="van den Berg M."/>
            <person name="Leveau J.H."/>
        </authorList>
    </citation>
    <scope>NUCLEOTIDE SEQUENCE [LARGE SCALE GENOMIC DNA]</scope>
    <source>
        <strain evidence="3 4">Ter331</strain>
    </source>
</reference>
<protein>
    <submittedName>
        <fullName evidence="3">Phosphoesterase, PA-phosphatase-like protein</fullName>
    </submittedName>
</protein>
<reference evidence="4" key="6">
    <citation type="submission" date="2011-05" db="EMBL/GenBank/DDBJ databases">
        <title>Complete sequence of Collimonas fungivorans Ter331.</title>
        <authorList>
            <person name="Leveau J.H."/>
        </authorList>
    </citation>
    <scope>NUCLEOTIDE SEQUENCE [LARGE SCALE GENOMIC DNA]</scope>
    <source>
        <strain evidence="4">Ter331</strain>
    </source>
</reference>
<reference evidence="3 4" key="1">
    <citation type="journal article" date="2004" name="Environ. Microbiol.">
        <title>Phylogeny-function analysis of (meta)genomic libraries: screening for expression of ribosomal RNA genes by large-insert library fluorescent in situ hybridization (LIL-FISH).</title>
        <authorList>
            <person name="Leveau J.H."/>
            <person name="Gerards S."/>
            <person name="de Boer W."/>
            <person name="van Veen J.A."/>
        </authorList>
    </citation>
    <scope>NUCLEOTIDE SEQUENCE [LARGE SCALE GENOMIC DNA]</scope>
    <source>
        <strain evidence="3 4">Ter331</strain>
    </source>
</reference>
<dbReference type="GO" id="GO:0005886">
    <property type="term" value="C:plasma membrane"/>
    <property type="evidence" value="ECO:0007669"/>
    <property type="project" value="InterPro"/>
</dbReference>
<dbReference type="STRING" id="1005048.CFU_1195"/>
<proteinExistence type="predicted"/>
<evidence type="ECO:0000259" key="2">
    <source>
        <dbReference type="SMART" id="SM00014"/>
    </source>
</evidence>
<dbReference type="CDD" id="cd03385">
    <property type="entry name" value="PAP2_BcrC_like"/>
    <property type="match status" value="1"/>
</dbReference>
<evidence type="ECO:0000313" key="4">
    <source>
        <dbReference type="Proteomes" id="UP000008392"/>
    </source>
</evidence>
<dbReference type="InterPro" id="IPR000326">
    <property type="entry name" value="PAP2/HPO"/>
</dbReference>
<dbReference type="InterPro" id="IPR036938">
    <property type="entry name" value="PAP2/HPO_sf"/>
</dbReference>
<evidence type="ECO:0000313" key="3">
    <source>
        <dbReference type="EMBL" id="AEK61027.1"/>
    </source>
</evidence>
<reference evidence="3 4" key="2">
    <citation type="journal article" date="2006" name="J. Microbiol. Methods">
        <title>Genomic flank-sequencing of plasposon insertion sites for rapid identification of functional genes.</title>
        <authorList>
            <person name="Leveau J.H."/>
            <person name="Gerards S."/>
            <person name="Fritsche K."/>
            <person name="Zondag G."/>
            <person name="van Veen J.A."/>
        </authorList>
    </citation>
    <scope>NUCLEOTIDE SEQUENCE [LARGE SCALE GENOMIC DNA]</scope>
    <source>
        <strain evidence="3 4">Ter331</strain>
    </source>
</reference>
<keyword evidence="1" id="KW-0812">Transmembrane</keyword>
<dbReference type="Proteomes" id="UP000008392">
    <property type="component" value="Chromosome"/>
</dbReference>
<dbReference type="KEGG" id="cfu:CFU_1195"/>
<accession>G0AJ93</accession>
<keyword evidence="4" id="KW-1185">Reference proteome</keyword>
<gene>
    <name evidence="3" type="primary">ybjG</name>
    <name evidence="3" type="ordered locus">CFU_1195</name>
</gene>
<feature type="transmembrane region" description="Helical" evidence="1">
    <location>
        <begin position="26"/>
        <end position="48"/>
    </location>
</feature>
<evidence type="ECO:0000256" key="1">
    <source>
        <dbReference type="SAM" id="Phobius"/>
    </source>
</evidence>
<dbReference type="eggNOG" id="COG0671">
    <property type="taxonomic scope" value="Bacteria"/>
</dbReference>
<dbReference type="SUPFAM" id="SSF48317">
    <property type="entry name" value="Acid phosphatase/Vanadium-dependent haloperoxidase"/>
    <property type="match status" value="1"/>
</dbReference>
<dbReference type="EMBL" id="CP002745">
    <property type="protein sequence ID" value="AEK61027.1"/>
    <property type="molecule type" value="Genomic_DNA"/>
</dbReference>
<keyword evidence="1" id="KW-0472">Membrane</keyword>
<name>G0AJ93_COLFT</name>
<dbReference type="InterPro" id="IPR033879">
    <property type="entry name" value="UPP_Pase"/>
</dbReference>
<organism evidence="3 4">
    <name type="scientific">Collimonas fungivorans (strain Ter331)</name>
    <dbReference type="NCBI Taxonomy" id="1005048"/>
    <lineage>
        <taxon>Bacteria</taxon>
        <taxon>Pseudomonadati</taxon>
        <taxon>Pseudomonadota</taxon>
        <taxon>Betaproteobacteria</taxon>
        <taxon>Burkholderiales</taxon>
        <taxon>Oxalobacteraceae</taxon>
        <taxon>Collimonas</taxon>
    </lineage>
</organism>
<feature type="transmembrane region" description="Helical" evidence="1">
    <location>
        <begin position="60"/>
        <end position="83"/>
    </location>
</feature>
<dbReference type="SMART" id="SM00014">
    <property type="entry name" value="acidPPc"/>
    <property type="match status" value="1"/>
</dbReference>